<sequence>MQGIFFALLAAICNSLIGVFSSVLISQGLSSEEIAFWRCLIAFILIALFYLYKYELTNLLMVNKKEILRYIILAFFGLNVMYLGETMAISYINISLVSFLLYSSGILTIILSFIYFKEQITIIKICCIISVFLGISIIFMNNIVFNGNIIGLFLATSAGIGYSLYIFLNKKWKIMSDLKTLCYLFLFGSIFLGISLLLNNIQLSLSIYNLPYILLLVFVPTIGGFYCTNKAINMTKISNVQLVEMSEPFIVTILGVLCLKQMPTIYEFIGGIFISLGLIFIIKNEV</sequence>
<feature type="transmembrane region" description="Helical" evidence="2">
    <location>
        <begin position="180"/>
        <end position="198"/>
    </location>
</feature>
<dbReference type="GO" id="GO:0016020">
    <property type="term" value="C:membrane"/>
    <property type="evidence" value="ECO:0007669"/>
    <property type="project" value="InterPro"/>
</dbReference>
<dbReference type="SUPFAM" id="SSF103481">
    <property type="entry name" value="Multidrug resistance efflux transporter EmrE"/>
    <property type="match status" value="2"/>
</dbReference>
<dbReference type="Pfam" id="PF00892">
    <property type="entry name" value="EamA"/>
    <property type="match status" value="2"/>
</dbReference>
<dbReference type="PANTHER" id="PTHR22911">
    <property type="entry name" value="ACYL-MALONYL CONDENSING ENZYME-RELATED"/>
    <property type="match status" value="1"/>
</dbReference>
<evidence type="ECO:0000313" key="4">
    <source>
        <dbReference type="EMBL" id="RGQ83472.1"/>
    </source>
</evidence>
<feature type="transmembrane region" description="Helical" evidence="2">
    <location>
        <begin position="67"/>
        <end position="84"/>
    </location>
</feature>
<accession>A0A412CEH5</accession>
<dbReference type="InterPro" id="IPR000620">
    <property type="entry name" value="EamA_dom"/>
</dbReference>
<name>A0A412CEH5_9FIRM</name>
<feature type="transmembrane region" description="Helical" evidence="2">
    <location>
        <begin position="122"/>
        <end position="143"/>
    </location>
</feature>
<feature type="domain" description="EamA" evidence="3">
    <location>
        <begin position="150"/>
        <end position="282"/>
    </location>
</feature>
<feature type="transmembrane region" description="Helical" evidence="2">
    <location>
        <begin position="90"/>
        <end position="115"/>
    </location>
</feature>
<evidence type="ECO:0000256" key="2">
    <source>
        <dbReference type="SAM" id="Phobius"/>
    </source>
</evidence>
<feature type="transmembrane region" description="Helical" evidence="2">
    <location>
        <begin position="149"/>
        <end position="168"/>
    </location>
</feature>
<proteinExistence type="inferred from homology"/>
<dbReference type="Proteomes" id="UP000286147">
    <property type="component" value="Unassembled WGS sequence"/>
</dbReference>
<feature type="transmembrane region" description="Helical" evidence="2">
    <location>
        <begin position="210"/>
        <end position="228"/>
    </location>
</feature>
<dbReference type="EMBL" id="QRTP01000012">
    <property type="protein sequence ID" value="RGQ83472.1"/>
    <property type="molecule type" value="Genomic_DNA"/>
</dbReference>
<keyword evidence="2" id="KW-0812">Transmembrane</keyword>
<organism evidence="4 5">
    <name type="scientific">Megamonas rupellensis</name>
    <dbReference type="NCBI Taxonomy" id="491921"/>
    <lineage>
        <taxon>Bacteria</taxon>
        <taxon>Bacillati</taxon>
        <taxon>Bacillota</taxon>
        <taxon>Negativicutes</taxon>
        <taxon>Selenomonadales</taxon>
        <taxon>Selenomonadaceae</taxon>
        <taxon>Megamonas</taxon>
    </lineage>
</organism>
<evidence type="ECO:0000313" key="5">
    <source>
        <dbReference type="Proteomes" id="UP000286147"/>
    </source>
</evidence>
<feature type="domain" description="EamA" evidence="3">
    <location>
        <begin position="2"/>
        <end position="139"/>
    </location>
</feature>
<dbReference type="AlphaFoldDB" id="A0A412CEH5"/>
<comment type="similarity">
    <text evidence="1">Belongs to the EamA transporter family.</text>
</comment>
<feature type="transmembrane region" description="Helical" evidence="2">
    <location>
        <begin position="34"/>
        <end position="52"/>
    </location>
</feature>
<feature type="transmembrane region" description="Helical" evidence="2">
    <location>
        <begin position="265"/>
        <end position="282"/>
    </location>
</feature>
<evidence type="ECO:0000256" key="1">
    <source>
        <dbReference type="ARBA" id="ARBA00007362"/>
    </source>
</evidence>
<dbReference type="PANTHER" id="PTHR22911:SF137">
    <property type="entry name" value="SOLUTE CARRIER FAMILY 35 MEMBER G2-RELATED"/>
    <property type="match status" value="1"/>
</dbReference>
<comment type="caution">
    <text evidence="4">The sequence shown here is derived from an EMBL/GenBank/DDBJ whole genome shotgun (WGS) entry which is preliminary data.</text>
</comment>
<gene>
    <name evidence="4" type="ORF">DWY77_06180</name>
</gene>
<keyword evidence="2" id="KW-1133">Transmembrane helix</keyword>
<evidence type="ECO:0000259" key="3">
    <source>
        <dbReference type="Pfam" id="PF00892"/>
    </source>
</evidence>
<dbReference type="InterPro" id="IPR037185">
    <property type="entry name" value="EmrE-like"/>
</dbReference>
<dbReference type="RefSeq" id="WP_118035945.1">
    <property type="nucleotide sequence ID" value="NZ_QRTP01000012.1"/>
</dbReference>
<protein>
    <submittedName>
        <fullName evidence="4">DMT family transporter</fullName>
    </submittedName>
</protein>
<reference evidence="4 5" key="1">
    <citation type="submission" date="2018-08" db="EMBL/GenBank/DDBJ databases">
        <title>A genome reference for cultivated species of the human gut microbiota.</title>
        <authorList>
            <person name="Zou Y."/>
            <person name="Xue W."/>
            <person name="Luo G."/>
        </authorList>
    </citation>
    <scope>NUCLEOTIDE SEQUENCE [LARGE SCALE GENOMIC DNA]</scope>
    <source>
        <strain evidence="4 5">AF27-12</strain>
    </source>
</reference>
<keyword evidence="2" id="KW-0472">Membrane</keyword>